<accession>A0A2S2N8L9</accession>
<protein>
    <submittedName>
        <fullName evidence="1">Zinc finger protein</fullName>
    </submittedName>
</protein>
<sequence>MHKWLIKKEKTIDPAISTVTAQNEHTNNDMPEEPGVNVCFEKVTQTKDDVNLKIISNNENNGDENGGFYVANKLNSVNDTNDDMPEEPDVNVCFEKVTQTKDDVNLKIISNNENNGDENGGFYVANKLNSVNDTNDDMPEEPDVESNMINNACFEKVPLTKGRKLMRCSICVQYPGTVLIHTKQKNHVPAICSSGGTVPRKNIYSNHLLSKEHFECLKVHRLSTLPKEDKAKEAPLDKLISAQNLKVSQKISELMCTVFNDAKRGTISAWSWPSSEVAYLKRQKLDIQQKFSPLKPLEGELQYINPPGHREMLRHIVLADIPELKKKLKSCISLSLRVDGSVDRFQIDNIHVLLKIITKEGNTDLLFLGFEEPETRGALGYYNAIKKSIEHYLPWDQILPLISSVVTDGASINVGEKNGLWALLTNDRLLNNMPLMKVWCAVHRSALAWEELTANVVEVKKIIESCASIATYFHQSGLRTKELKKIADENEMSLLHLPKYFEVRWTEFTYKLFYGIIKSWNILVCYFNKKKEEGIVKEKSVAVGFLKFLTDFNKLKLLCFLTDLGYIYGRFQKQIQSDETLIFDVEEKRDSVIHIISKMKESPLVGGWEDTIINTTDVSYTSNDGKDTTTYMLKGFQLFDYVSNSRRKISHQFVTDNRCFSAIRNDIIEHITNYMLRRLDTSNWSKLKPLQFIKMSVSDVELKECHSLICPDFTLVDFVTSYKEASGHSQIKDKLISTSLLKILINCASWESLTVSIARVLSMKPHSADVERLISYYNIIKTADRSQLSPDTIKDSLYIKLNMPTLSEFNPHNAVLEWLKAKKRHNKVPI</sequence>
<dbReference type="AlphaFoldDB" id="A0A2S2N8L9"/>
<organism evidence="1">
    <name type="scientific">Schizaphis graminum</name>
    <name type="common">Green bug aphid</name>
    <dbReference type="NCBI Taxonomy" id="13262"/>
    <lineage>
        <taxon>Eukaryota</taxon>
        <taxon>Metazoa</taxon>
        <taxon>Ecdysozoa</taxon>
        <taxon>Arthropoda</taxon>
        <taxon>Hexapoda</taxon>
        <taxon>Insecta</taxon>
        <taxon>Pterygota</taxon>
        <taxon>Neoptera</taxon>
        <taxon>Paraneoptera</taxon>
        <taxon>Hemiptera</taxon>
        <taxon>Sternorrhyncha</taxon>
        <taxon>Aphidomorpha</taxon>
        <taxon>Aphidoidea</taxon>
        <taxon>Aphididae</taxon>
        <taxon>Aphidini</taxon>
        <taxon>Schizaphis</taxon>
    </lineage>
</organism>
<dbReference type="EMBL" id="GGMR01000663">
    <property type="protein sequence ID" value="MBY13282.1"/>
    <property type="molecule type" value="Transcribed_RNA"/>
</dbReference>
<name>A0A2S2N8L9_SCHGA</name>
<dbReference type="PANTHER" id="PTHR46880:SF5">
    <property type="entry name" value="DUF4371 DOMAIN-CONTAINING PROTEIN"/>
    <property type="match status" value="1"/>
</dbReference>
<evidence type="ECO:0000313" key="1">
    <source>
        <dbReference type="EMBL" id="MBY13282.1"/>
    </source>
</evidence>
<gene>
    <name evidence="1" type="primary">ZNF862_0</name>
    <name evidence="1" type="ORF">g.120582</name>
</gene>
<dbReference type="PANTHER" id="PTHR46880">
    <property type="entry name" value="RAS-ASSOCIATING DOMAIN-CONTAINING PROTEIN"/>
    <property type="match status" value="1"/>
</dbReference>
<reference evidence="1" key="1">
    <citation type="submission" date="2018-04" db="EMBL/GenBank/DDBJ databases">
        <title>Transcriptome of Schizaphis graminum biotype I.</title>
        <authorList>
            <person name="Scully E.D."/>
            <person name="Geib S.M."/>
            <person name="Palmer N.A."/>
            <person name="Koch K."/>
            <person name="Bradshaw J."/>
            <person name="Heng-Moss T."/>
            <person name="Sarath G."/>
        </authorList>
    </citation>
    <scope>NUCLEOTIDE SEQUENCE</scope>
</reference>
<proteinExistence type="predicted"/>